<dbReference type="GO" id="GO:0005871">
    <property type="term" value="C:kinesin complex"/>
    <property type="evidence" value="ECO:0007669"/>
    <property type="project" value="TreeGrafter"/>
</dbReference>
<dbReference type="Proteomes" id="UP000013827">
    <property type="component" value="Unassembled WGS sequence"/>
</dbReference>
<dbReference type="SUPFAM" id="SSF52540">
    <property type="entry name" value="P-loop containing nucleoside triphosphate hydrolases"/>
    <property type="match status" value="1"/>
</dbReference>
<keyword evidence="1 3" id="KW-0547">Nucleotide-binding</keyword>
<dbReference type="GO" id="GO:0007018">
    <property type="term" value="P:microtubule-based movement"/>
    <property type="evidence" value="ECO:0007669"/>
    <property type="project" value="InterPro"/>
</dbReference>
<proteinExistence type="inferred from homology"/>
<evidence type="ECO:0000313" key="6">
    <source>
        <dbReference type="EnsemblProtists" id="EOD35745"/>
    </source>
</evidence>
<evidence type="ECO:0000313" key="7">
    <source>
        <dbReference type="Proteomes" id="UP000013827"/>
    </source>
</evidence>
<dbReference type="HOGENOM" id="CLU_001485_2_0_1"/>
<dbReference type="RefSeq" id="XP_005788174.1">
    <property type="nucleotide sequence ID" value="XM_005788117.1"/>
</dbReference>
<dbReference type="InterPro" id="IPR019821">
    <property type="entry name" value="Kinesin_motor_CS"/>
</dbReference>
<dbReference type="AlphaFoldDB" id="A0A0D3KJ10"/>
<dbReference type="PROSITE" id="PS50067">
    <property type="entry name" value="KINESIN_MOTOR_2"/>
    <property type="match status" value="1"/>
</dbReference>
<dbReference type="InterPro" id="IPR027640">
    <property type="entry name" value="Kinesin-like_fam"/>
</dbReference>
<dbReference type="GO" id="GO:0005874">
    <property type="term" value="C:microtubule"/>
    <property type="evidence" value="ECO:0007669"/>
    <property type="project" value="UniProtKB-KW"/>
</dbReference>
<evidence type="ECO:0000256" key="4">
    <source>
        <dbReference type="RuleBase" id="RU000394"/>
    </source>
</evidence>
<dbReference type="KEGG" id="ehx:EMIHUDRAFT_71030"/>
<dbReference type="Pfam" id="PF00225">
    <property type="entry name" value="Kinesin"/>
    <property type="match status" value="1"/>
</dbReference>
<dbReference type="InterPro" id="IPR027417">
    <property type="entry name" value="P-loop_NTPase"/>
</dbReference>
<keyword evidence="2 3" id="KW-0067">ATP-binding</keyword>
<keyword evidence="7" id="KW-1185">Reference proteome</keyword>
<dbReference type="Gene3D" id="3.40.850.10">
    <property type="entry name" value="Kinesin motor domain"/>
    <property type="match status" value="1"/>
</dbReference>
<dbReference type="STRING" id="2903.R1F9S3"/>
<dbReference type="GO" id="GO:0005524">
    <property type="term" value="F:ATP binding"/>
    <property type="evidence" value="ECO:0007669"/>
    <property type="project" value="UniProtKB-UniRule"/>
</dbReference>
<sequence length="356" mass="38285">MNANATLYFVGWRTLAWDGAEFHESDQSTVLVRTGDGGFRRNREQLPGSHLHGPDADQESIYSEVAVPVLESVLQGYNGTILAYGQTGSGKTYTLLNGGAVVASAGLVPRLAAELFVAIQCDVRHVYSVSASFCQIYNEQARHAKVDDLLRLKNNNLRIKPKGVGTEVEGLTRTRCNSAEELLQLLETGRRNIIYAETKMNKSSSRSHAVLQMYVTRRARILEGLGSNSGLSASLRLGGDVQATQLTGKLSLVDLAGSERVKRSGADEEKTGKRMKEAININTSLLGLSNVMKALGQAASHVPYRDSKLTHLLSDSLGGNCRTSLIVCASQASLDASETTGALDFGARAMQVKVSA</sequence>
<dbReference type="GO" id="GO:0008017">
    <property type="term" value="F:microtubule binding"/>
    <property type="evidence" value="ECO:0007669"/>
    <property type="project" value="InterPro"/>
</dbReference>
<dbReference type="PANTHER" id="PTHR24115:SF590">
    <property type="entry name" value="KINESIN-LIKE PROTEIN KIN-UC"/>
    <property type="match status" value="1"/>
</dbReference>
<evidence type="ECO:0000259" key="5">
    <source>
        <dbReference type="PROSITE" id="PS50067"/>
    </source>
</evidence>
<name>A0A0D3KJ10_EMIH1</name>
<organism evidence="6 7">
    <name type="scientific">Emiliania huxleyi (strain CCMP1516)</name>
    <dbReference type="NCBI Taxonomy" id="280463"/>
    <lineage>
        <taxon>Eukaryota</taxon>
        <taxon>Haptista</taxon>
        <taxon>Haptophyta</taxon>
        <taxon>Prymnesiophyceae</taxon>
        <taxon>Isochrysidales</taxon>
        <taxon>Noelaerhabdaceae</taxon>
        <taxon>Emiliania</taxon>
    </lineage>
</organism>
<dbReference type="PROSITE" id="PS00411">
    <property type="entry name" value="KINESIN_MOTOR_1"/>
    <property type="match status" value="1"/>
</dbReference>
<dbReference type="CDD" id="cd00106">
    <property type="entry name" value="KISc"/>
    <property type="match status" value="1"/>
</dbReference>
<evidence type="ECO:0000256" key="3">
    <source>
        <dbReference type="PROSITE-ProRule" id="PRU00283"/>
    </source>
</evidence>
<dbReference type="GO" id="GO:0008574">
    <property type="term" value="F:plus-end-directed microtubule motor activity"/>
    <property type="evidence" value="ECO:0007669"/>
    <property type="project" value="TreeGrafter"/>
</dbReference>
<dbReference type="eggNOG" id="KOG0240">
    <property type="taxonomic scope" value="Eukaryota"/>
</dbReference>
<dbReference type="GO" id="GO:0016887">
    <property type="term" value="F:ATP hydrolysis activity"/>
    <property type="evidence" value="ECO:0007669"/>
    <property type="project" value="TreeGrafter"/>
</dbReference>
<feature type="domain" description="Kinesin motor" evidence="5">
    <location>
        <begin position="1"/>
        <end position="352"/>
    </location>
</feature>
<keyword evidence="4" id="KW-0493">Microtubule</keyword>
<protein>
    <recommendedName>
        <fullName evidence="4">Kinesin-like protein</fullName>
    </recommendedName>
</protein>
<evidence type="ECO:0000256" key="2">
    <source>
        <dbReference type="ARBA" id="ARBA00022840"/>
    </source>
</evidence>
<keyword evidence="3 4" id="KW-0505">Motor protein</keyword>
<dbReference type="EnsemblProtists" id="EOD35745">
    <property type="protein sequence ID" value="EOD35745"/>
    <property type="gene ID" value="EMIHUDRAFT_71030"/>
</dbReference>
<dbReference type="SMART" id="SM00129">
    <property type="entry name" value="KISc"/>
    <property type="match status" value="1"/>
</dbReference>
<reference evidence="7" key="1">
    <citation type="journal article" date="2013" name="Nature">
        <title>Pan genome of the phytoplankton Emiliania underpins its global distribution.</title>
        <authorList>
            <person name="Read B.A."/>
            <person name="Kegel J."/>
            <person name="Klute M.J."/>
            <person name="Kuo A."/>
            <person name="Lefebvre S.C."/>
            <person name="Maumus F."/>
            <person name="Mayer C."/>
            <person name="Miller J."/>
            <person name="Monier A."/>
            <person name="Salamov A."/>
            <person name="Young J."/>
            <person name="Aguilar M."/>
            <person name="Claverie J.M."/>
            <person name="Frickenhaus S."/>
            <person name="Gonzalez K."/>
            <person name="Herman E.K."/>
            <person name="Lin Y.C."/>
            <person name="Napier J."/>
            <person name="Ogata H."/>
            <person name="Sarno A.F."/>
            <person name="Shmutz J."/>
            <person name="Schroeder D."/>
            <person name="de Vargas C."/>
            <person name="Verret F."/>
            <person name="von Dassow P."/>
            <person name="Valentin K."/>
            <person name="Van de Peer Y."/>
            <person name="Wheeler G."/>
            <person name="Dacks J.B."/>
            <person name="Delwiche C.F."/>
            <person name="Dyhrman S.T."/>
            <person name="Glockner G."/>
            <person name="John U."/>
            <person name="Richards T."/>
            <person name="Worden A.Z."/>
            <person name="Zhang X."/>
            <person name="Grigoriev I.V."/>
            <person name="Allen A.E."/>
            <person name="Bidle K."/>
            <person name="Borodovsky M."/>
            <person name="Bowler C."/>
            <person name="Brownlee C."/>
            <person name="Cock J.M."/>
            <person name="Elias M."/>
            <person name="Gladyshev V.N."/>
            <person name="Groth M."/>
            <person name="Guda C."/>
            <person name="Hadaegh A."/>
            <person name="Iglesias-Rodriguez M.D."/>
            <person name="Jenkins J."/>
            <person name="Jones B.M."/>
            <person name="Lawson T."/>
            <person name="Leese F."/>
            <person name="Lindquist E."/>
            <person name="Lobanov A."/>
            <person name="Lomsadze A."/>
            <person name="Malik S.B."/>
            <person name="Marsh M.E."/>
            <person name="Mackinder L."/>
            <person name="Mock T."/>
            <person name="Mueller-Roeber B."/>
            <person name="Pagarete A."/>
            <person name="Parker M."/>
            <person name="Probert I."/>
            <person name="Quesneville H."/>
            <person name="Raines C."/>
            <person name="Rensing S.A."/>
            <person name="Riano-Pachon D.M."/>
            <person name="Richier S."/>
            <person name="Rokitta S."/>
            <person name="Shiraiwa Y."/>
            <person name="Soanes D.M."/>
            <person name="van der Giezen M."/>
            <person name="Wahlund T.M."/>
            <person name="Williams B."/>
            <person name="Wilson W."/>
            <person name="Wolfe G."/>
            <person name="Wurch L.L."/>
        </authorList>
    </citation>
    <scope>NUCLEOTIDE SEQUENCE</scope>
</reference>
<dbReference type="PRINTS" id="PR00380">
    <property type="entry name" value="KINESINHEAVY"/>
</dbReference>
<dbReference type="PANTHER" id="PTHR24115">
    <property type="entry name" value="KINESIN-RELATED"/>
    <property type="match status" value="1"/>
</dbReference>
<reference evidence="6" key="2">
    <citation type="submission" date="2024-10" db="UniProtKB">
        <authorList>
            <consortium name="EnsemblProtists"/>
        </authorList>
    </citation>
    <scope>IDENTIFICATION</scope>
</reference>
<accession>A0A0D3KJ10</accession>
<dbReference type="PaxDb" id="2903-EOD35745"/>
<dbReference type="InterPro" id="IPR001752">
    <property type="entry name" value="Kinesin_motor_dom"/>
</dbReference>
<evidence type="ECO:0000256" key="1">
    <source>
        <dbReference type="ARBA" id="ARBA00022741"/>
    </source>
</evidence>
<dbReference type="GeneID" id="17281016"/>
<dbReference type="OMA" id="AMRCECK"/>
<feature type="binding site" evidence="3">
    <location>
        <begin position="85"/>
        <end position="92"/>
    </location>
    <ligand>
        <name>ATP</name>
        <dbReference type="ChEBI" id="CHEBI:30616"/>
    </ligand>
</feature>
<dbReference type="InterPro" id="IPR036961">
    <property type="entry name" value="Kinesin_motor_dom_sf"/>
</dbReference>
<dbReference type="GO" id="GO:0030705">
    <property type="term" value="P:cytoskeleton-dependent intracellular transport"/>
    <property type="evidence" value="ECO:0007669"/>
    <property type="project" value="TreeGrafter"/>
</dbReference>
<comment type="similarity">
    <text evidence="3 4">Belongs to the TRAFAC class myosin-kinesin ATPase superfamily. Kinesin family.</text>
</comment>